<comment type="subcellular location">
    <subcellularLocation>
        <location evidence="1">Membrane</location>
        <topology evidence="1">Multi-pass membrane protein</topology>
    </subcellularLocation>
</comment>
<feature type="domain" description="Methylamine utilisation protein MauE" evidence="6">
    <location>
        <begin position="20"/>
        <end position="143"/>
    </location>
</feature>
<evidence type="ECO:0000313" key="7">
    <source>
        <dbReference type="EMBL" id="TDQ08471.1"/>
    </source>
</evidence>
<dbReference type="Pfam" id="PF07291">
    <property type="entry name" value="MauE"/>
    <property type="match status" value="1"/>
</dbReference>
<comment type="caution">
    <text evidence="7">The sequence shown here is derived from an EMBL/GenBank/DDBJ whole genome shotgun (WGS) entry which is preliminary data.</text>
</comment>
<keyword evidence="8" id="KW-1185">Reference proteome</keyword>
<feature type="transmembrane region" description="Helical" evidence="5">
    <location>
        <begin position="56"/>
        <end position="78"/>
    </location>
</feature>
<evidence type="ECO:0000256" key="4">
    <source>
        <dbReference type="ARBA" id="ARBA00023136"/>
    </source>
</evidence>
<evidence type="ECO:0000256" key="2">
    <source>
        <dbReference type="ARBA" id="ARBA00022692"/>
    </source>
</evidence>
<sequence>MIKSQNAKTLTLVRIKEISVNIICSLGILLFLYAAVNKLVDYEKFQVQLGLSPILFPFSDIIAWFIPIVELIIALLLLIPRVTLIGLYAFYTLMVVFTIYIFIILNYSENIPCSCGGILEEMGWKTHLIFNIVFVIMALAGIIMKTTIIGKKAIK</sequence>
<protein>
    <submittedName>
        <fullName evidence="7">Methylamine utilization protein MauE</fullName>
    </submittedName>
</protein>
<dbReference type="UniPathway" id="UPA00895"/>
<evidence type="ECO:0000256" key="1">
    <source>
        <dbReference type="ARBA" id="ARBA00004141"/>
    </source>
</evidence>
<dbReference type="EMBL" id="SNYC01000005">
    <property type="protein sequence ID" value="TDQ08471.1"/>
    <property type="molecule type" value="Genomic_DNA"/>
</dbReference>
<dbReference type="InterPro" id="IPR009908">
    <property type="entry name" value="Methylamine_util_MauE"/>
</dbReference>
<name>A0A4R6SVS6_9SPHI</name>
<feature type="transmembrane region" description="Helical" evidence="5">
    <location>
        <begin position="128"/>
        <end position="148"/>
    </location>
</feature>
<proteinExistence type="predicted"/>
<evidence type="ECO:0000256" key="3">
    <source>
        <dbReference type="ARBA" id="ARBA00022989"/>
    </source>
</evidence>
<evidence type="ECO:0000256" key="5">
    <source>
        <dbReference type="SAM" id="Phobius"/>
    </source>
</evidence>
<dbReference type="OrthoDB" id="673785at2"/>
<feature type="transmembrane region" description="Helical" evidence="5">
    <location>
        <begin position="18"/>
        <end position="36"/>
    </location>
</feature>
<keyword evidence="2 5" id="KW-0812">Transmembrane</keyword>
<dbReference type="GO" id="GO:0016020">
    <property type="term" value="C:membrane"/>
    <property type="evidence" value="ECO:0007669"/>
    <property type="project" value="UniProtKB-SubCell"/>
</dbReference>
<dbReference type="AlphaFoldDB" id="A0A4R6SVS6"/>
<dbReference type="Proteomes" id="UP000295620">
    <property type="component" value="Unassembled WGS sequence"/>
</dbReference>
<dbReference type="GO" id="GO:0030416">
    <property type="term" value="P:methylamine metabolic process"/>
    <property type="evidence" value="ECO:0007669"/>
    <property type="project" value="InterPro"/>
</dbReference>
<evidence type="ECO:0000313" key="8">
    <source>
        <dbReference type="Proteomes" id="UP000295620"/>
    </source>
</evidence>
<gene>
    <name evidence="7" type="ORF">ATK78_2985</name>
</gene>
<keyword evidence="3 5" id="KW-1133">Transmembrane helix</keyword>
<accession>A0A4R6SVS6</accession>
<organism evidence="7 8">
    <name type="scientific">Pedobacter metabolipauper</name>
    <dbReference type="NCBI Taxonomy" id="425513"/>
    <lineage>
        <taxon>Bacteria</taxon>
        <taxon>Pseudomonadati</taxon>
        <taxon>Bacteroidota</taxon>
        <taxon>Sphingobacteriia</taxon>
        <taxon>Sphingobacteriales</taxon>
        <taxon>Sphingobacteriaceae</taxon>
        <taxon>Pedobacter</taxon>
    </lineage>
</organism>
<feature type="transmembrane region" description="Helical" evidence="5">
    <location>
        <begin position="85"/>
        <end position="108"/>
    </location>
</feature>
<dbReference type="RefSeq" id="WP_133576834.1">
    <property type="nucleotide sequence ID" value="NZ_SNYC01000005.1"/>
</dbReference>
<reference evidence="7 8" key="1">
    <citation type="submission" date="2019-03" db="EMBL/GenBank/DDBJ databases">
        <title>Genomic Encyclopedia of Archaeal and Bacterial Type Strains, Phase II (KMG-II): from individual species to whole genera.</title>
        <authorList>
            <person name="Goeker M."/>
        </authorList>
    </citation>
    <scope>NUCLEOTIDE SEQUENCE [LARGE SCALE GENOMIC DNA]</scope>
    <source>
        <strain evidence="7 8">DSM 19035</strain>
    </source>
</reference>
<keyword evidence="4 5" id="KW-0472">Membrane</keyword>
<evidence type="ECO:0000259" key="6">
    <source>
        <dbReference type="Pfam" id="PF07291"/>
    </source>
</evidence>